<evidence type="ECO:0000256" key="3">
    <source>
        <dbReference type="ARBA" id="ARBA00022630"/>
    </source>
</evidence>
<evidence type="ECO:0000313" key="11">
    <source>
        <dbReference type="EMBL" id="SFF58201.1"/>
    </source>
</evidence>
<reference evidence="11 12" key="1">
    <citation type="submission" date="2016-10" db="EMBL/GenBank/DDBJ databases">
        <authorList>
            <person name="de Groot N.N."/>
        </authorList>
    </citation>
    <scope>NUCLEOTIDE SEQUENCE [LARGE SCALE GENOMIC DNA]</scope>
    <source>
        <strain evidence="11 12">DSM 23609</strain>
    </source>
</reference>
<accession>A0A1I2JZD7</accession>
<comment type="cofactor">
    <cofactor evidence="7 8">
        <name>FMN</name>
        <dbReference type="ChEBI" id="CHEBI:58210"/>
    </cofactor>
    <text evidence="7 8">Binds 1 FMN per subunit.</text>
</comment>
<organism evidence="11 12">
    <name type="scientific">Fontimonas thermophila</name>
    <dbReference type="NCBI Taxonomy" id="1076937"/>
    <lineage>
        <taxon>Bacteria</taxon>
        <taxon>Pseudomonadati</taxon>
        <taxon>Pseudomonadota</taxon>
        <taxon>Gammaproteobacteria</taxon>
        <taxon>Nevskiales</taxon>
        <taxon>Nevskiaceae</taxon>
        <taxon>Fontimonas</taxon>
    </lineage>
</organism>
<comment type="catalytic activity">
    <reaction evidence="7">
        <text>pyridoxine 5'-phosphate + O2 = pyridoxal 5'-phosphate + H2O2</text>
        <dbReference type="Rhea" id="RHEA:15149"/>
        <dbReference type="ChEBI" id="CHEBI:15379"/>
        <dbReference type="ChEBI" id="CHEBI:16240"/>
        <dbReference type="ChEBI" id="CHEBI:58589"/>
        <dbReference type="ChEBI" id="CHEBI:597326"/>
        <dbReference type="EC" id="1.4.3.5"/>
    </reaction>
</comment>
<comment type="pathway">
    <text evidence="7">Cofactor metabolism; pyridoxal 5'-phosphate salvage; pyridoxal 5'-phosphate from pyridoxine 5'-phosphate: step 1/1.</text>
</comment>
<keyword evidence="6 7" id="KW-0664">Pyridoxine biosynthesis</keyword>
<dbReference type="PANTHER" id="PTHR10851">
    <property type="entry name" value="PYRIDOXINE-5-PHOSPHATE OXIDASE"/>
    <property type="match status" value="1"/>
</dbReference>
<dbReference type="GO" id="GO:0010181">
    <property type="term" value="F:FMN binding"/>
    <property type="evidence" value="ECO:0007669"/>
    <property type="project" value="UniProtKB-UniRule"/>
</dbReference>
<dbReference type="InterPro" id="IPR019740">
    <property type="entry name" value="Pyridox_Oxase_CS"/>
</dbReference>
<dbReference type="RefSeq" id="WP_091534628.1">
    <property type="nucleotide sequence ID" value="NZ_FOOC01000010.1"/>
</dbReference>
<feature type="binding site" evidence="7">
    <location>
        <begin position="185"/>
        <end position="187"/>
    </location>
    <ligand>
        <name>substrate</name>
    </ligand>
</feature>
<dbReference type="STRING" id="1076937.SAMN04488120_11047"/>
<dbReference type="NCBIfam" id="NF004231">
    <property type="entry name" value="PRK05679.1"/>
    <property type="match status" value="1"/>
</dbReference>
<dbReference type="Pfam" id="PF01243">
    <property type="entry name" value="PNPOx_N"/>
    <property type="match status" value="1"/>
</dbReference>
<feature type="binding site" evidence="7 8">
    <location>
        <position position="99"/>
    </location>
    <ligand>
        <name>FMN</name>
        <dbReference type="ChEBI" id="CHEBI:58210"/>
    </ligand>
</feature>
<evidence type="ECO:0000256" key="7">
    <source>
        <dbReference type="HAMAP-Rule" id="MF_01629"/>
    </source>
</evidence>
<dbReference type="EMBL" id="FOOC01000010">
    <property type="protein sequence ID" value="SFF58201.1"/>
    <property type="molecule type" value="Genomic_DNA"/>
</dbReference>
<dbReference type="Pfam" id="PF10590">
    <property type="entry name" value="PNP_phzG_C"/>
    <property type="match status" value="1"/>
</dbReference>
<comment type="pathway">
    <text evidence="7">Cofactor metabolism; pyridoxal 5'-phosphate salvage; pyridoxal 5'-phosphate from pyridoxamine 5'-phosphate: step 1/1.</text>
</comment>
<evidence type="ECO:0000259" key="10">
    <source>
        <dbReference type="Pfam" id="PF10590"/>
    </source>
</evidence>
<dbReference type="PROSITE" id="PS01064">
    <property type="entry name" value="PYRIDOX_OXIDASE"/>
    <property type="match status" value="1"/>
</dbReference>
<dbReference type="SUPFAM" id="SSF50475">
    <property type="entry name" value="FMN-binding split barrel"/>
    <property type="match status" value="1"/>
</dbReference>
<feature type="domain" description="Pyridoxamine 5'-phosphate oxidase N-terminal" evidence="9">
    <location>
        <begin position="28"/>
        <end position="149"/>
    </location>
</feature>
<dbReference type="InterPro" id="IPR000659">
    <property type="entry name" value="Pyridox_Oxase"/>
</dbReference>
<feature type="binding site" evidence="7 8">
    <location>
        <begin position="55"/>
        <end position="60"/>
    </location>
    <ligand>
        <name>FMN</name>
        <dbReference type="ChEBI" id="CHEBI:58210"/>
    </ligand>
</feature>
<dbReference type="GO" id="GO:0004733">
    <property type="term" value="F:pyridoxamine phosphate oxidase activity"/>
    <property type="evidence" value="ECO:0007669"/>
    <property type="project" value="UniProtKB-UniRule"/>
</dbReference>
<feature type="binding site" evidence="7">
    <location>
        <position position="117"/>
    </location>
    <ligand>
        <name>substrate</name>
    </ligand>
</feature>
<feature type="binding site" evidence="7 8">
    <location>
        <position position="189"/>
    </location>
    <ligand>
        <name>FMN</name>
        <dbReference type="ChEBI" id="CHEBI:58210"/>
    </ligand>
</feature>
<proteinExistence type="inferred from homology"/>
<evidence type="ECO:0000256" key="4">
    <source>
        <dbReference type="ARBA" id="ARBA00022643"/>
    </source>
</evidence>
<keyword evidence="3 7" id="KW-0285">Flavoprotein</keyword>
<dbReference type="EC" id="1.4.3.5" evidence="7"/>
<keyword evidence="5 7" id="KW-0560">Oxidoreductase</keyword>
<dbReference type="InterPro" id="IPR011576">
    <property type="entry name" value="Pyridox_Oxase_N"/>
</dbReference>
<dbReference type="FunFam" id="2.30.110.10:FF:000020">
    <property type="entry name" value="PNPO isoform 11"/>
    <property type="match status" value="1"/>
</dbReference>
<dbReference type="PANTHER" id="PTHR10851:SF0">
    <property type="entry name" value="PYRIDOXINE-5'-PHOSPHATE OXIDASE"/>
    <property type="match status" value="1"/>
</dbReference>
<dbReference type="HAMAP" id="MF_01629">
    <property type="entry name" value="PdxH"/>
    <property type="match status" value="1"/>
</dbReference>
<feature type="binding site" evidence="7">
    <location>
        <position position="121"/>
    </location>
    <ligand>
        <name>substrate</name>
    </ligand>
</feature>
<dbReference type="PIRSF" id="PIRSF000190">
    <property type="entry name" value="Pyd_amn-ph_oxd"/>
    <property type="match status" value="1"/>
</dbReference>
<gene>
    <name evidence="7" type="primary">pdxH</name>
    <name evidence="11" type="ORF">SAMN04488120_11047</name>
</gene>
<evidence type="ECO:0000256" key="1">
    <source>
        <dbReference type="ARBA" id="ARBA00007301"/>
    </source>
</evidence>
<feature type="binding site" evidence="7 8">
    <location>
        <begin position="134"/>
        <end position="135"/>
    </location>
    <ligand>
        <name>FMN</name>
        <dbReference type="ChEBI" id="CHEBI:58210"/>
    </ligand>
</feature>
<keyword evidence="12" id="KW-1185">Reference proteome</keyword>
<comment type="catalytic activity">
    <reaction evidence="7">
        <text>pyridoxamine 5'-phosphate + O2 + H2O = pyridoxal 5'-phosphate + H2O2 + NH4(+)</text>
        <dbReference type="Rhea" id="RHEA:15817"/>
        <dbReference type="ChEBI" id="CHEBI:15377"/>
        <dbReference type="ChEBI" id="CHEBI:15379"/>
        <dbReference type="ChEBI" id="CHEBI:16240"/>
        <dbReference type="ChEBI" id="CHEBI:28938"/>
        <dbReference type="ChEBI" id="CHEBI:58451"/>
        <dbReference type="ChEBI" id="CHEBI:597326"/>
        <dbReference type="EC" id="1.4.3.5"/>
    </reaction>
</comment>
<evidence type="ECO:0000256" key="6">
    <source>
        <dbReference type="ARBA" id="ARBA00023096"/>
    </source>
</evidence>
<dbReference type="InterPro" id="IPR012349">
    <property type="entry name" value="Split_barrel_FMN-bd"/>
</dbReference>
<feature type="binding site" evidence="7 8">
    <location>
        <position position="179"/>
    </location>
    <ligand>
        <name>FMN</name>
        <dbReference type="ChEBI" id="CHEBI:58210"/>
    </ligand>
</feature>
<comment type="subunit">
    <text evidence="2 7">Homodimer.</text>
</comment>
<evidence type="ECO:0000313" key="12">
    <source>
        <dbReference type="Proteomes" id="UP000199771"/>
    </source>
</evidence>
<feature type="binding site" evidence="7">
    <location>
        <position position="125"/>
    </location>
    <ligand>
        <name>substrate</name>
    </ligand>
</feature>
<dbReference type="AlphaFoldDB" id="A0A1I2JZD7"/>
<sequence length="206" mass="23950">MPQYTKNPPLRKADLAADPLVQLERWLTDAQNAGMIEPTAMTLATADRAGRPSARVVLFKGFHDGGLTFYTSHAGRKARELAENPHVALVFWWDRLERQVRIEGLAERLPRELAQQYFARRPRESQLGALTSRQSEVVASREELDRRYEENAARYAGRDVPLPEHWGGYLVRPHTVEFWQGRAGRLHDRLRYRRENTLWLIERLEP</sequence>
<comment type="similarity">
    <text evidence="1 7">Belongs to the pyridoxamine 5'-phosphate oxidase family.</text>
</comment>
<evidence type="ECO:0000259" key="9">
    <source>
        <dbReference type="Pfam" id="PF01243"/>
    </source>
</evidence>
<protein>
    <recommendedName>
        <fullName evidence="7">Pyridoxine/pyridoxamine 5'-phosphate oxidase</fullName>
        <ecNumber evidence="7">1.4.3.5</ecNumber>
    </recommendedName>
    <alternativeName>
        <fullName evidence="7">PNP/PMP oxidase</fullName>
        <shortName evidence="7">PNPOx</shortName>
    </alternativeName>
    <alternativeName>
        <fullName evidence="7">Pyridoxal 5'-phosphate synthase</fullName>
    </alternativeName>
</protein>
<name>A0A1I2JZD7_9GAMM</name>
<dbReference type="OrthoDB" id="9780392at2"/>
<dbReference type="InterPro" id="IPR019576">
    <property type="entry name" value="Pyridoxamine_oxidase_dimer_C"/>
</dbReference>
<dbReference type="Gene3D" id="2.30.110.10">
    <property type="entry name" value="Electron Transport, Fmn-binding Protein, Chain A"/>
    <property type="match status" value="1"/>
</dbReference>
<feature type="binding site" evidence="7 8">
    <location>
        <begin position="70"/>
        <end position="71"/>
    </location>
    <ligand>
        <name>FMN</name>
        <dbReference type="ChEBI" id="CHEBI:58210"/>
    </ligand>
</feature>
<feature type="binding site" evidence="7 8">
    <location>
        <position position="77"/>
    </location>
    <ligand>
        <name>FMN</name>
        <dbReference type="ChEBI" id="CHEBI:58210"/>
    </ligand>
</feature>
<comment type="function">
    <text evidence="7">Catalyzes the oxidation of either pyridoxine 5'-phosphate (PNP) or pyridoxamine 5'-phosphate (PMP) into pyridoxal 5'-phosphate (PLP).</text>
</comment>
<evidence type="ECO:0000256" key="5">
    <source>
        <dbReference type="ARBA" id="ARBA00023002"/>
    </source>
</evidence>
<evidence type="ECO:0000256" key="2">
    <source>
        <dbReference type="ARBA" id="ARBA00011738"/>
    </source>
</evidence>
<dbReference type="GO" id="GO:0008615">
    <property type="term" value="P:pyridoxine biosynthetic process"/>
    <property type="evidence" value="ECO:0007669"/>
    <property type="project" value="UniProtKB-UniRule"/>
</dbReference>
<dbReference type="Proteomes" id="UP000199771">
    <property type="component" value="Unassembled WGS sequence"/>
</dbReference>
<feature type="binding site" evidence="7 8">
    <location>
        <position position="76"/>
    </location>
    <ligand>
        <name>FMN</name>
        <dbReference type="ChEBI" id="CHEBI:58210"/>
    </ligand>
</feature>
<evidence type="ECO:0000256" key="8">
    <source>
        <dbReference type="PIRSR" id="PIRSR000190-2"/>
    </source>
</evidence>
<keyword evidence="4 7" id="KW-0288">FMN</keyword>
<feature type="binding site" evidence="7">
    <location>
        <position position="60"/>
    </location>
    <ligand>
        <name>substrate</name>
    </ligand>
</feature>
<dbReference type="UniPathway" id="UPA01068">
    <property type="reaction ID" value="UER00304"/>
</dbReference>
<dbReference type="NCBIfam" id="TIGR00558">
    <property type="entry name" value="pdxH"/>
    <property type="match status" value="1"/>
</dbReference>
<feature type="domain" description="Pyridoxine 5'-phosphate oxidase dimerisation C-terminal" evidence="10">
    <location>
        <begin position="166"/>
        <end position="206"/>
    </location>
</feature>